<sequence length="578" mass="67002">MVTNQELDKIYDSTPFVFNTRTRLEGLNALYDLIPWLPFELKFSRLKSALYSKEWKEPDQFSVVPLRIYFDLMKWGKDRVKYYKSIAWEIELAVEKLLAWEEIELEKAIKEIRHGKRKLAIKPTKRSIEFVNKLNEQGVDLIDYETNPLWMSIFKKIDYKITINPARRDAFKTIIDGKLYGLVEIKKLLRDIVGTCGFVCLQLSGMRIDELYGAHVEFGAQVLKTSDNKRTSQKDMVYILTTRQSKIKKGIQTKKDTFVTTEDGYDAFKVLSAVYRNFNKRFSGKDKRRMWAGFRSCQSVKPCNKSTISNFIVQAIENLSNVSLSLSSEDLAYLNVSDPTKELGLGDKFSVTPHTLRRSLAYYLVGYELCSFPALKQQFSHLSISMTRWYARNSSNFPKIYKEVEKERVEQLADIYVRIYSKLANGERVAGGKGKEAAKEISRQGVSYFKDGANKNLLSREYWVEQLKNDVKHLHVIAPSMVCTNKLCSMRINIDLSECVDCEFDFIEDVAFAETSRIDAMRNLHLLYERNEINHSSLSKLLMTIRAAEKIMDDLNFKYEPYVLNESLSKMLIKANNH</sequence>
<dbReference type="Proteomes" id="UP000186206">
    <property type="component" value="Unassembled WGS sequence"/>
</dbReference>
<keyword evidence="1" id="KW-0233">DNA recombination</keyword>
<evidence type="ECO:0000313" key="2">
    <source>
        <dbReference type="EMBL" id="OLQ85982.1"/>
    </source>
</evidence>
<organism evidence="2 3">
    <name type="scientific">Vibrio ponticus</name>
    <dbReference type="NCBI Taxonomy" id="265668"/>
    <lineage>
        <taxon>Bacteria</taxon>
        <taxon>Pseudomonadati</taxon>
        <taxon>Pseudomonadota</taxon>
        <taxon>Gammaproteobacteria</taxon>
        <taxon>Vibrionales</taxon>
        <taxon>Vibrionaceae</taxon>
        <taxon>Vibrio</taxon>
    </lineage>
</organism>
<dbReference type="Gene3D" id="1.10.443.10">
    <property type="entry name" value="Intergrase catalytic core"/>
    <property type="match status" value="1"/>
</dbReference>
<comment type="caution">
    <text evidence="2">The sequence shown here is derived from an EMBL/GenBank/DDBJ whole genome shotgun (WGS) entry which is preliminary data.</text>
</comment>
<protein>
    <recommendedName>
        <fullName evidence="4">Integrase</fullName>
    </recommendedName>
</protein>
<dbReference type="RefSeq" id="WP_075652254.1">
    <property type="nucleotide sequence ID" value="NZ_MJMI01000137.1"/>
</dbReference>
<gene>
    <name evidence="2" type="ORF">BIY21_18635</name>
</gene>
<dbReference type="EMBL" id="MJMI01000137">
    <property type="protein sequence ID" value="OLQ85982.1"/>
    <property type="molecule type" value="Genomic_DNA"/>
</dbReference>
<accession>A0ABX3F6Q5</accession>
<reference evidence="2 3" key="1">
    <citation type="submission" date="2016-09" db="EMBL/GenBank/DDBJ databases">
        <title>Genomic Taxonomy of the Vibrionaceae.</title>
        <authorList>
            <person name="Gonzalez-Castillo A."/>
            <person name="Gomez-Gil B."/>
            <person name="Enciso-Ibarra K."/>
        </authorList>
    </citation>
    <scope>NUCLEOTIDE SEQUENCE [LARGE SCALE GENOMIC DNA]</scope>
    <source>
        <strain evidence="2 3">CAIM 1731</strain>
    </source>
</reference>
<dbReference type="InterPro" id="IPR011010">
    <property type="entry name" value="DNA_brk_join_enz"/>
</dbReference>
<evidence type="ECO:0000256" key="1">
    <source>
        <dbReference type="ARBA" id="ARBA00023172"/>
    </source>
</evidence>
<evidence type="ECO:0000313" key="3">
    <source>
        <dbReference type="Proteomes" id="UP000186206"/>
    </source>
</evidence>
<dbReference type="InterPro" id="IPR013762">
    <property type="entry name" value="Integrase-like_cat_sf"/>
</dbReference>
<dbReference type="SUPFAM" id="SSF56349">
    <property type="entry name" value="DNA breaking-rejoining enzymes"/>
    <property type="match status" value="1"/>
</dbReference>
<keyword evidence="3" id="KW-1185">Reference proteome</keyword>
<name>A0ABX3F6Q5_9VIBR</name>
<evidence type="ECO:0008006" key="4">
    <source>
        <dbReference type="Google" id="ProtNLM"/>
    </source>
</evidence>
<proteinExistence type="predicted"/>